<dbReference type="RefSeq" id="WP_066094673.1">
    <property type="nucleotide sequence ID" value="NZ_CP017476.1"/>
</dbReference>
<name>A0A167H418_9BURK</name>
<dbReference type="EMBL" id="CP017476">
    <property type="protein sequence ID" value="AOW13054.1"/>
    <property type="molecule type" value="Genomic_DNA"/>
</dbReference>
<evidence type="ECO:0000313" key="3">
    <source>
        <dbReference type="EMBL" id="OAD40238.1"/>
    </source>
</evidence>
<dbReference type="Proteomes" id="UP000185657">
    <property type="component" value="Unassembled WGS sequence"/>
</dbReference>
<dbReference type="AlphaFoldDB" id="A0A167H418"/>
<keyword evidence="4" id="KW-1185">Reference proteome</keyword>
<evidence type="ECO:0000313" key="2">
    <source>
        <dbReference type="EMBL" id="AOW13054.1"/>
    </source>
</evidence>
<protein>
    <submittedName>
        <fullName evidence="2">DUF904 domain-containing protein</fullName>
    </submittedName>
</protein>
<evidence type="ECO:0000313" key="5">
    <source>
        <dbReference type="Proteomes" id="UP000185680"/>
    </source>
</evidence>
<dbReference type="STRING" id="1763535.LPB072_09535"/>
<reference evidence="3 4" key="1">
    <citation type="submission" date="2016-02" db="EMBL/GenBank/DDBJ databases">
        <title>Draft genome sequence of Hydrogenophaga sp. LPB0072.</title>
        <authorList>
            <person name="Shin S.-K."/>
            <person name="Yi H."/>
        </authorList>
    </citation>
    <scope>NUCLEOTIDE SEQUENCE [LARGE SCALE GENOMIC DNA]</scope>
    <source>
        <strain evidence="3 4">LPB0072</strain>
    </source>
</reference>
<organism evidence="2 5">
    <name type="scientific">Hydrogenophaga crassostreae</name>
    <dbReference type="NCBI Taxonomy" id="1763535"/>
    <lineage>
        <taxon>Bacteria</taxon>
        <taxon>Pseudomonadati</taxon>
        <taxon>Pseudomonadota</taxon>
        <taxon>Betaproteobacteria</taxon>
        <taxon>Burkholderiales</taxon>
        <taxon>Comamonadaceae</taxon>
        <taxon>Hydrogenophaga</taxon>
    </lineage>
</organism>
<feature type="coiled-coil region" evidence="1">
    <location>
        <begin position="7"/>
        <end position="62"/>
    </location>
</feature>
<dbReference type="Proteomes" id="UP000185680">
    <property type="component" value="Chromosome"/>
</dbReference>
<proteinExistence type="predicted"/>
<evidence type="ECO:0000313" key="4">
    <source>
        <dbReference type="Proteomes" id="UP000185657"/>
    </source>
</evidence>
<evidence type="ECO:0000256" key="1">
    <source>
        <dbReference type="SAM" id="Coils"/>
    </source>
</evidence>
<gene>
    <name evidence="2" type="ORF">LPB072_09535</name>
    <name evidence="3" type="ORF">LPB72_19030</name>
</gene>
<dbReference type="EMBL" id="LVWD01000034">
    <property type="protein sequence ID" value="OAD40238.1"/>
    <property type="molecule type" value="Genomic_DNA"/>
</dbReference>
<dbReference type="KEGG" id="hyl:LPB072_09535"/>
<reference evidence="2 5" key="2">
    <citation type="submission" date="2016-10" db="EMBL/GenBank/DDBJ databases">
        <title>Hydorgenophaga sp. LPB0072 isolated from gastropod.</title>
        <authorList>
            <person name="Kim E."/>
            <person name="Yi H."/>
        </authorList>
    </citation>
    <scope>NUCLEOTIDE SEQUENCE [LARGE SCALE GENOMIC DNA]</scope>
    <source>
        <strain evidence="2 5">LPB0072</strain>
    </source>
</reference>
<keyword evidence="1" id="KW-0175">Coiled coil</keyword>
<accession>A0A167H418</accession>
<sequence>MAEPTPFDQISERVERLLLRHEELQRTNALLLDQVQSLQVERDSLKSRLNAARARIDALLDRLPNTDSAPSAGQEGTE</sequence>